<feature type="transmembrane region" description="Helical" evidence="5">
    <location>
        <begin position="95"/>
        <end position="112"/>
    </location>
</feature>
<keyword evidence="5" id="KW-1003">Cell membrane</keyword>
<feature type="transmembrane region" description="Helical" evidence="5">
    <location>
        <begin position="35"/>
        <end position="57"/>
    </location>
</feature>
<dbReference type="Proteomes" id="UP001168613">
    <property type="component" value="Unassembled WGS sequence"/>
</dbReference>
<protein>
    <recommendedName>
        <fullName evidence="5">Probable membrane transporter protein</fullName>
    </recommendedName>
</protein>
<keyword evidence="4 5" id="KW-0472">Membrane</keyword>
<comment type="caution">
    <text evidence="6">The sequence shown here is derived from an EMBL/GenBank/DDBJ whole genome shotgun (WGS) entry which is preliminary data.</text>
</comment>
<proteinExistence type="inferred from homology"/>
<evidence type="ECO:0000256" key="5">
    <source>
        <dbReference type="RuleBase" id="RU363041"/>
    </source>
</evidence>
<feature type="transmembrane region" description="Helical" evidence="5">
    <location>
        <begin position="236"/>
        <end position="255"/>
    </location>
</feature>
<keyword evidence="7" id="KW-1185">Reference proteome</keyword>
<name>A0ABT8EGB9_9BURK</name>
<evidence type="ECO:0000256" key="4">
    <source>
        <dbReference type="ARBA" id="ARBA00023136"/>
    </source>
</evidence>
<sequence>MLALLLGALTGLSLGLTGAGGGILAIPALVLGLGLSLSTATPIALLAVGCAALLGAVDGLRKHIVRYRAALFMAAVGALCTKMGLWLGHHLPERYLLIAFALLMLWIATKMLRSAAKEAIPHTKPCLLNPETGRFHWTARSSATLATIGASAGLFSGMLGVGGGFLIVPSLRRYSNLSMHSIVATSLLLIALVSLSGAAVALSSGAHIPTLGWLFTGAALLGMLFGRAIASHIPAHTLQQGFSILTAVVAVILLIKSLSA</sequence>
<evidence type="ECO:0000256" key="3">
    <source>
        <dbReference type="ARBA" id="ARBA00022989"/>
    </source>
</evidence>
<dbReference type="PANTHER" id="PTHR43701:SF2">
    <property type="entry name" value="MEMBRANE TRANSPORTER PROTEIN YJNA-RELATED"/>
    <property type="match status" value="1"/>
</dbReference>
<evidence type="ECO:0000313" key="7">
    <source>
        <dbReference type="Proteomes" id="UP001168613"/>
    </source>
</evidence>
<dbReference type="InterPro" id="IPR051598">
    <property type="entry name" value="TSUP/Inactive_protease-like"/>
</dbReference>
<dbReference type="PANTHER" id="PTHR43701">
    <property type="entry name" value="MEMBRANE TRANSPORTER PROTEIN MJ0441-RELATED"/>
    <property type="match status" value="1"/>
</dbReference>
<dbReference type="InterPro" id="IPR002781">
    <property type="entry name" value="TM_pro_TauE-like"/>
</dbReference>
<reference evidence="6" key="1">
    <citation type="submission" date="2021-11" db="EMBL/GenBank/DDBJ databases">
        <title>Draft genome sequence of Alcaligenes endophyticus type strain CCUG 75668T.</title>
        <authorList>
            <person name="Salva-Serra F."/>
            <person name="Duran R.E."/>
            <person name="Seeger M."/>
            <person name="Moore E.R.B."/>
            <person name="Jaen-Luchoro D."/>
        </authorList>
    </citation>
    <scope>NUCLEOTIDE SEQUENCE</scope>
    <source>
        <strain evidence="6">CCUG 75668</strain>
    </source>
</reference>
<keyword evidence="3 5" id="KW-1133">Transmembrane helix</keyword>
<gene>
    <name evidence="6" type="ORF">LMS43_03330</name>
</gene>
<organism evidence="6 7">
    <name type="scientific">Alcaligenes endophyticus</name>
    <dbReference type="NCBI Taxonomy" id="1929088"/>
    <lineage>
        <taxon>Bacteria</taxon>
        <taxon>Pseudomonadati</taxon>
        <taxon>Pseudomonadota</taxon>
        <taxon>Betaproteobacteria</taxon>
        <taxon>Burkholderiales</taxon>
        <taxon>Alcaligenaceae</taxon>
        <taxon>Alcaligenes</taxon>
    </lineage>
</organism>
<evidence type="ECO:0000313" key="6">
    <source>
        <dbReference type="EMBL" id="MDN4120318.1"/>
    </source>
</evidence>
<feature type="transmembrane region" description="Helical" evidence="5">
    <location>
        <begin position="69"/>
        <end position="89"/>
    </location>
</feature>
<feature type="transmembrane region" description="Helical" evidence="5">
    <location>
        <begin position="143"/>
        <end position="167"/>
    </location>
</feature>
<dbReference type="Pfam" id="PF01925">
    <property type="entry name" value="TauE"/>
    <property type="match status" value="1"/>
</dbReference>
<dbReference type="RefSeq" id="WP_266122361.1">
    <property type="nucleotide sequence ID" value="NZ_JAJHNU010000001.1"/>
</dbReference>
<comment type="subcellular location">
    <subcellularLocation>
        <location evidence="5">Cell membrane</location>
        <topology evidence="5">Multi-pass membrane protein</topology>
    </subcellularLocation>
    <subcellularLocation>
        <location evidence="1">Membrane</location>
        <topology evidence="1">Multi-pass membrane protein</topology>
    </subcellularLocation>
</comment>
<keyword evidence="2 5" id="KW-0812">Transmembrane</keyword>
<evidence type="ECO:0000256" key="2">
    <source>
        <dbReference type="ARBA" id="ARBA00022692"/>
    </source>
</evidence>
<comment type="similarity">
    <text evidence="5">Belongs to the 4-toluene sulfonate uptake permease (TSUP) (TC 2.A.102) family.</text>
</comment>
<feature type="transmembrane region" description="Helical" evidence="5">
    <location>
        <begin position="179"/>
        <end position="202"/>
    </location>
</feature>
<feature type="transmembrane region" description="Helical" evidence="5">
    <location>
        <begin position="211"/>
        <end position="230"/>
    </location>
</feature>
<accession>A0ABT8EGB9</accession>
<dbReference type="EMBL" id="JAJHNU010000001">
    <property type="protein sequence ID" value="MDN4120318.1"/>
    <property type="molecule type" value="Genomic_DNA"/>
</dbReference>
<evidence type="ECO:0000256" key="1">
    <source>
        <dbReference type="ARBA" id="ARBA00004141"/>
    </source>
</evidence>